<dbReference type="Proteomes" id="UP000320475">
    <property type="component" value="Unassembled WGS sequence"/>
</dbReference>
<dbReference type="EMBL" id="QEAM01000003">
    <property type="protein sequence ID" value="TPX51594.1"/>
    <property type="molecule type" value="Genomic_DNA"/>
</dbReference>
<accession>A0A507DIZ7</accession>
<reference evidence="2 3" key="1">
    <citation type="journal article" date="2019" name="Sci. Rep.">
        <title>Comparative genomics of chytrid fungi reveal insights into the obligate biotrophic and pathogenic lifestyle of Synchytrium endobioticum.</title>
        <authorList>
            <person name="van de Vossenberg B.T.L.H."/>
            <person name="Warris S."/>
            <person name="Nguyen H.D.T."/>
            <person name="van Gent-Pelzer M.P.E."/>
            <person name="Joly D.L."/>
            <person name="van de Geest H.C."/>
            <person name="Bonants P.J.M."/>
            <person name="Smith D.S."/>
            <person name="Levesque C.A."/>
            <person name="van der Lee T.A.J."/>
        </authorList>
    </citation>
    <scope>NUCLEOTIDE SEQUENCE [LARGE SCALE GENOMIC DNA]</scope>
    <source>
        <strain evidence="2 3">LEV6574</strain>
    </source>
</reference>
<feature type="region of interest" description="Disordered" evidence="1">
    <location>
        <begin position="57"/>
        <end position="81"/>
    </location>
</feature>
<gene>
    <name evidence="2" type="ORF">SeLEV6574_g00211</name>
</gene>
<evidence type="ECO:0000313" key="3">
    <source>
        <dbReference type="Proteomes" id="UP000320475"/>
    </source>
</evidence>
<dbReference type="VEuPathDB" id="FungiDB:SeMB42_g00117"/>
<proteinExistence type="predicted"/>
<name>A0A507DIZ7_9FUNG</name>
<protein>
    <submittedName>
        <fullName evidence="2">Uncharacterized protein</fullName>
    </submittedName>
</protein>
<organism evidence="2 3">
    <name type="scientific">Synchytrium endobioticum</name>
    <dbReference type="NCBI Taxonomy" id="286115"/>
    <lineage>
        <taxon>Eukaryota</taxon>
        <taxon>Fungi</taxon>
        <taxon>Fungi incertae sedis</taxon>
        <taxon>Chytridiomycota</taxon>
        <taxon>Chytridiomycota incertae sedis</taxon>
        <taxon>Chytridiomycetes</taxon>
        <taxon>Synchytriales</taxon>
        <taxon>Synchytriaceae</taxon>
        <taxon>Synchytrium</taxon>
    </lineage>
</organism>
<sequence>MNISTVEMAGNDLFEFLQPKVYGNEVTAPGEAAASTADRRNRSGRVALVSSIGRKSPSAGVATVGASEAREPNTKGSLSIK</sequence>
<dbReference type="AlphaFoldDB" id="A0A507DIZ7"/>
<comment type="caution">
    <text evidence="2">The sequence shown here is derived from an EMBL/GenBank/DDBJ whole genome shotgun (WGS) entry which is preliminary data.</text>
</comment>
<evidence type="ECO:0000313" key="2">
    <source>
        <dbReference type="EMBL" id="TPX51594.1"/>
    </source>
</evidence>
<evidence type="ECO:0000256" key="1">
    <source>
        <dbReference type="SAM" id="MobiDB-lite"/>
    </source>
</evidence>